<comment type="similarity">
    <text evidence="1">Belongs to the membrane fusion protein (MFP) (TC 8.A.1) family.</text>
</comment>
<accession>A0ABW2H136</accession>
<feature type="signal peptide" evidence="2">
    <location>
        <begin position="1"/>
        <end position="27"/>
    </location>
</feature>
<feature type="domain" description="YknX-like C-terminal permuted SH3-like" evidence="3">
    <location>
        <begin position="382"/>
        <end position="449"/>
    </location>
</feature>
<dbReference type="InterPro" id="IPR006143">
    <property type="entry name" value="RND_pump_MFP"/>
</dbReference>
<evidence type="ECO:0000256" key="2">
    <source>
        <dbReference type="SAM" id="SignalP"/>
    </source>
</evidence>
<organism evidence="4 5">
    <name type="scientific">Catellatospora aurea</name>
    <dbReference type="NCBI Taxonomy" id="1337874"/>
    <lineage>
        <taxon>Bacteria</taxon>
        <taxon>Bacillati</taxon>
        <taxon>Actinomycetota</taxon>
        <taxon>Actinomycetes</taxon>
        <taxon>Micromonosporales</taxon>
        <taxon>Micromonosporaceae</taxon>
        <taxon>Catellatospora</taxon>
    </lineage>
</organism>
<dbReference type="PANTHER" id="PTHR30469">
    <property type="entry name" value="MULTIDRUG RESISTANCE PROTEIN MDTA"/>
    <property type="match status" value="1"/>
</dbReference>
<dbReference type="Pfam" id="PF25989">
    <property type="entry name" value="YknX_C"/>
    <property type="match status" value="1"/>
</dbReference>
<dbReference type="Gene3D" id="2.40.50.100">
    <property type="match status" value="1"/>
</dbReference>
<evidence type="ECO:0000313" key="5">
    <source>
        <dbReference type="Proteomes" id="UP001596392"/>
    </source>
</evidence>
<dbReference type="Gene3D" id="2.40.420.20">
    <property type="match status" value="1"/>
</dbReference>
<evidence type="ECO:0000256" key="1">
    <source>
        <dbReference type="ARBA" id="ARBA00009477"/>
    </source>
</evidence>
<comment type="caution">
    <text evidence="4">The sequence shown here is derived from an EMBL/GenBank/DDBJ whole genome shotgun (WGS) entry which is preliminary data.</text>
</comment>
<dbReference type="EMBL" id="JBHTAC010000027">
    <property type="protein sequence ID" value="MFC7245568.1"/>
    <property type="molecule type" value="Genomic_DNA"/>
</dbReference>
<reference evidence="5" key="1">
    <citation type="journal article" date="2019" name="Int. J. Syst. Evol. Microbiol.">
        <title>The Global Catalogue of Microorganisms (GCM) 10K type strain sequencing project: providing services to taxonomists for standard genome sequencing and annotation.</title>
        <authorList>
            <consortium name="The Broad Institute Genomics Platform"/>
            <consortium name="The Broad Institute Genome Sequencing Center for Infectious Disease"/>
            <person name="Wu L."/>
            <person name="Ma J."/>
        </authorList>
    </citation>
    <scope>NUCLEOTIDE SEQUENCE [LARGE SCALE GENOMIC DNA]</scope>
    <source>
        <strain evidence="5">CGMCC 1.9106</strain>
    </source>
</reference>
<sequence length="449" mass="46694">MIRPTPARRAVLGLTAAALPLSLTAGAVREPEPSIVLDDVRRVDVSDTIDVPAQVNARNAATLRAPASGVLADLAVEPGQLVEAGDILGVIASPIAQQRLARACTAASRVKNIKKIDPASLDDLIDDRRDAGNEQYNAARDNAKLIPFPQLRQQTIDQINEQQNTFNDTIDDLEDFTDDVDDNLEKIDEILVGLNAVTRLLTQSACDAARTTVAGLTLRAPISGTVQLGGPESNSVIASLLADRLPQGPLATLLPGLTGIDIGTGGAGDPGVDATPQQGDPVTAGKAVVTIVDMSELSVVGQIDETDVLSVKPGDQADVSLEATPGTRYHATVTSIDVLPTAAARGGVSYRTVFTLHGPLDPAPLPGMTGTARLPLGDTAAALSVPAVALFEEAGKTFIWLVRAGKAVKQLVEAGAVGNDRREILQGLAEGDRIVVAGLEQVTEGMTVE</sequence>
<name>A0ABW2H136_9ACTN</name>
<dbReference type="InterPro" id="IPR058637">
    <property type="entry name" value="YknX-like_C"/>
</dbReference>
<feature type="chain" id="PRO_5047343729" evidence="2">
    <location>
        <begin position="28"/>
        <end position="449"/>
    </location>
</feature>
<dbReference type="Gene3D" id="1.10.287.470">
    <property type="entry name" value="Helix hairpin bin"/>
    <property type="match status" value="1"/>
</dbReference>
<evidence type="ECO:0000313" key="4">
    <source>
        <dbReference type="EMBL" id="MFC7245568.1"/>
    </source>
</evidence>
<dbReference type="SUPFAM" id="SSF111369">
    <property type="entry name" value="HlyD-like secretion proteins"/>
    <property type="match status" value="1"/>
</dbReference>
<gene>
    <name evidence="4" type="ORF">ACFQO7_24105</name>
</gene>
<dbReference type="Gene3D" id="2.40.30.170">
    <property type="match status" value="1"/>
</dbReference>
<dbReference type="RefSeq" id="WP_376808480.1">
    <property type="nucleotide sequence ID" value="NZ_JBHTAC010000027.1"/>
</dbReference>
<evidence type="ECO:0000259" key="3">
    <source>
        <dbReference type="Pfam" id="PF25989"/>
    </source>
</evidence>
<dbReference type="NCBIfam" id="TIGR01730">
    <property type="entry name" value="RND_mfp"/>
    <property type="match status" value="1"/>
</dbReference>
<dbReference type="Proteomes" id="UP001596392">
    <property type="component" value="Unassembled WGS sequence"/>
</dbReference>
<proteinExistence type="inferred from homology"/>
<protein>
    <submittedName>
        <fullName evidence="4">Efflux RND transporter periplasmic adaptor subunit</fullName>
    </submittedName>
</protein>
<keyword evidence="2" id="KW-0732">Signal</keyword>
<keyword evidence="5" id="KW-1185">Reference proteome</keyword>